<keyword evidence="6" id="KW-0539">Nucleus</keyword>
<evidence type="ECO:0000256" key="3">
    <source>
        <dbReference type="ARBA" id="ARBA00023015"/>
    </source>
</evidence>
<feature type="region of interest" description="Disordered" evidence="12">
    <location>
        <begin position="254"/>
        <end position="274"/>
    </location>
</feature>
<feature type="region of interest" description="Disordered" evidence="12">
    <location>
        <begin position="25"/>
        <end position="44"/>
    </location>
</feature>
<evidence type="ECO:0000256" key="1">
    <source>
        <dbReference type="ARBA" id="ARBA00004123"/>
    </source>
</evidence>
<feature type="compositionally biased region" description="Basic and acidic residues" evidence="12">
    <location>
        <begin position="154"/>
        <end position="166"/>
    </location>
</feature>
<gene>
    <name evidence="14" type="ORF">F7725_020801</name>
</gene>
<sequence length="509" mass="55308">MEQFSQQRHAAVLYNSTIHINNVSKGDALRSGGRPGPIPPSLPPPSMPITVIPIPVLPVATLSPPAAPPPAATLPRSPLPKPEPSVLTANHKQLIQSLHPQLLTQTNNAKLQQLVQRYPGSIVSPPQQHAILPQTSPVLQQAPLQNGPASRGSPPDDGRLLDKKRPGGRAHLKECFETLKKNIPNIDEKKTSNLSVLRSALRYIQTLKRKEKEYEHDMERLAREKIATQQRLAELKNELSQWMDVMEVDRVLRQTVQPEEDQASTSTASEGEDIMDEDLEEEIAPRAQTALPTAPTLAPSTTSFITQHISIQHKVPQLHPLTVTPQQPGFKPAVPHTLASPCPPINLTQTLVPTQTQMVTASSLHPTVIARASVSHPSVIQAVNHVIHGGGHKHIAHLASSTSTVQLAHQPIGHITVHPVAHLHQHLYPQQVAVTQSAMMGHITHTINHAPPHMNGTVTSQPAATIMGKQTAVNTQMVTHHPQLVGQTVLNPLTMVTMPSFPIGTLKLA</sequence>
<evidence type="ECO:0000256" key="6">
    <source>
        <dbReference type="ARBA" id="ARBA00023242"/>
    </source>
</evidence>
<dbReference type="Gene3D" id="4.10.280.10">
    <property type="entry name" value="Helix-loop-helix DNA-binding domain"/>
    <property type="match status" value="1"/>
</dbReference>
<dbReference type="Pfam" id="PF00010">
    <property type="entry name" value="HLH"/>
    <property type="match status" value="1"/>
</dbReference>
<dbReference type="GO" id="GO:0046983">
    <property type="term" value="F:protein dimerization activity"/>
    <property type="evidence" value="ECO:0007669"/>
    <property type="project" value="InterPro"/>
</dbReference>
<comment type="caution">
    <text evidence="14">The sequence shown here is derived from an EMBL/GenBank/DDBJ whole genome shotgun (WGS) entry which is preliminary data.</text>
</comment>
<keyword evidence="4" id="KW-0238">DNA-binding</keyword>
<keyword evidence="11" id="KW-0175">Coiled coil</keyword>
<dbReference type="PANTHER" id="PTHR11969:SF97">
    <property type="entry name" value="MAX-BINDING PROTEIN MNT ISOFORM X1"/>
    <property type="match status" value="1"/>
</dbReference>
<dbReference type="GO" id="GO:0000981">
    <property type="term" value="F:DNA-binding transcription factor activity, RNA polymerase II-specific"/>
    <property type="evidence" value="ECO:0007669"/>
    <property type="project" value="TreeGrafter"/>
</dbReference>
<keyword evidence="5" id="KW-0804">Transcription</keyword>
<name>A0A7J5YF57_DISMA</name>
<dbReference type="AlphaFoldDB" id="A0A7J5YF57"/>
<dbReference type="InterPro" id="IPR011598">
    <property type="entry name" value="bHLH_dom"/>
</dbReference>
<comment type="subunit">
    <text evidence="8">Efficient DNA binding requires dimerization with another bHLH protein. Binds DNA as a homodimer or a heterodimer with MAX.</text>
</comment>
<evidence type="ECO:0000259" key="13">
    <source>
        <dbReference type="PROSITE" id="PS50888"/>
    </source>
</evidence>
<comment type="subcellular location">
    <subcellularLocation>
        <location evidence="1">Nucleus</location>
    </subcellularLocation>
</comment>
<evidence type="ECO:0000256" key="10">
    <source>
        <dbReference type="ARBA" id="ARBA00083368"/>
    </source>
</evidence>
<keyword evidence="2" id="KW-0678">Repressor</keyword>
<evidence type="ECO:0000256" key="8">
    <source>
        <dbReference type="ARBA" id="ARBA00062701"/>
    </source>
</evidence>
<keyword evidence="15" id="KW-1185">Reference proteome</keyword>
<feature type="domain" description="BHLH" evidence="13">
    <location>
        <begin position="156"/>
        <end position="207"/>
    </location>
</feature>
<comment type="function">
    <text evidence="7">Binds DNA as a heterodimer with MAX and represses transcription. Binds to the canonical E box sequence 5'-CACGTG-3' and, with higher affinity, to 5'-CACGCG-3'.</text>
</comment>
<dbReference type="CDD" id="cd11402">
    <property type="entry name" value="bHLHzip_Mnt"/>
    <property type="match status" value="1"/>
</dbReference>
<dbReference type="SMART" id="SM00353">
    <property type="entry name" value="HLH"/>
    <property type="match status" value="1"/>
</dbReference>
<feature type="region of interest" description="Disordered" evidence="12">
    <location>
        <begin position="141"/>
        <end position="166"/>
    </location>
</feature>
<protein>
    <recommendedName>
        <fullName evidence="9">Max-binding protein MNT</fullName>
    </recommendedName>
    <alternativeName>
        <fullName evidence="10">Myc antagonist MNT</fullName>
    </alternativeName>
</protein>
<evidence type="ECO:0000256" key="7">
    <source>
        <dbReference type="ARBA" id="ARBA00057176"/>
    </source>
</evidence>
<dbReference type="Proteomes" id="UP000518266">
    <property type="component" value="Unassembled WGS sequence"/>
</dbReference>
<evidence type="ECO:0000313" key="14">
    <source>
        <dbReference type="EMBL" id="KAF3847773.1"/>
    </source>
</evidence>
<evidence type="ECO:0000256" key="9">
    <source>
        <dbReference type="ARBA" id="ARBA00070444"/>
    </source>
</evidence>
<dbReference type="OrthoDB" id="5981879at2759"/>
<evidence type="ECO:0000313" key="15">
    <source>
        <dbReference type="Proteomes" id="UP000518266"/>
    </source>
</evidence>
<evidence type="ECO:0000256" key="5">
    <source>
        <dbReference type="ARBA" id="ARBA00023163"/>
    </source>
</evidence>
<accession>A0A7J5YF57</accession>
<dbReference type="InterPro" id="IPR036638">
    <property type="entry name" value="HLH_DNA-bd_sf"/>
</dbReference>
<dbReference type="GO" id="GO:0005634">
    <property type="term" value="C:nucleus"/>
    <property type="evidence" value="ECO:0007669"/>
    <property type="project" value="UniProtKB-SubCell"/>
</dbReference>
<dbReference type="PANTHER" id="PTHR11969">
    <property type="entry name" value="MAX DIMERIZATION, MAD"/>
    <property type="match status" value="1"/>
</dbReference>
<dbReference type="EMBL" id="JAAKFY010000013">
    <property type="protein sequence ID" value="KAF3847773.1"/>
    <property type="molecule type" value="Genomic_DNA"/>
</dbReference>
<reference evidence="14 15" key="1">
    <citation type="submission" date="2020-03" db="EMBL/GenBank/DDBJ databases">
        <title>Dissostichus mawsoni Genome sequencing and assembly.</title>
        <authorList>
            <person name="Park H."/>
        </authorList>
    </citation>
    <scope>NUCLEOTIDE SEQUENCE [LARGE SCALE GENOMIC DNA]</scope>
    <source>
        <strain evidence="14">DM0001</strain>
        <tissue evidence="14">Muscle</tissue>
    </source>
</reference>
<evidence type="ECO:0000256" key="2">
    <source>
        <dbReference type="ARBA" id="ARBA00022491"/>
    </source>
</evidence>
<evidence type="ECO:0000256" key="12">
    <source>
        <dbReference type="SAM" id="MobiDB-lite"/>
    </source>
</evidence>
<organism evidence="14 15">
    <name type="scientific">Dissostichus mawsoni</name>
    <name type="common">Antarctic cod</name>
    <dbReference type="NCBI Taxonomy" id="36200"/>
    <lineage>
        <taxon>Eukaryota</taxon>
        <taxon>Metazoa</taxon>
        <taxon>Chordata</taxon>
        <taxon>Craniata</taxon>
        <taxon>Vertebrata</taxon>
        <taxon>Euteleostomi</taxon>
        <taxon>Actinopterygii</taxon>
        <taxon>Neopterygii</taxon>
        <taxon>Teleostei</taxon>
        <taxon>Neoteleostei</taxon>
        <taxon>Acanthomorphata</taxon>
        <taxon>Eupercaria</taxon>
        <taxon>Perciformes</taxon>
        <taxon>Notothenioidei</taxon>
        <taxon>Nototheniidae</taxon>
        <taxon>Dissostichus</taxon>
    </lineage>
</organism>
<dbReference type="FunFam" id="4.10.280.10:FF:000034">
    <property type="entry name" value="MAX network transcriptional repressor"/>
    <property type="match status" value="1"/>
</dbReference>
<dbReference type="GO" id="GO:0000978">
    <property type="term" value="F:RNA polymerase II cis-regulatory region sequence-specific DNA binding"/>
    <property type="evidence" value="ECO:0007669"/>
    <property type="project" value="TreeGrafter"/>
</dbReference>
<keyword evidence="3" id="KW-0805">Transcription regulation</keyword>
<dbReference type="SUPFAM" id="SSF47459">
    <property type="entry name" value="HLH, helix-loop-helix DNA-binding domain"/>
    <property type="match status" value="1"/>
</dbReference>
<dbReference type="PROSITE" id="PS50888">
    <property type="entry name" value="BHLH"/>
    <property type="match status" value="1"/>
</dbReference>
<evidence type="ECO:0000256" key="4">
    <source>
        <dbReference type="ARBA" id="ARBA00023125"/>
    </source>
</evidence>
<proteinExistence type="predicted"/>
<evidence type="ECO:0000256" key="11">
    <source>
        <dbReference type="SAM" id="Coils"/>
    </source>
</evidence>
<feature type="coiled-coil region" evidence="11">
    <location>
        <begin position="204"/>
        <end position="245"/>
    </location>
</feature>